<reference evidence="4" key="1">
    <citation type="submission" date="2016-06" db="UniProtKB">
        <authorList>
            <consortium name="WormBaseParasite"/>
        </authorList>
    </citation>
    <scope>IDENTIFICATION</scope>
</reference>
<name>A0A183I9T0_9BILA</name>
<sequence length="77" mass="7930">MIIRVPSKAAGRNAGSAAHGRNIELGAKTEGNPTTLSAKGQQEAITTVTGHVNACCISQNAARRMNGVKPDCGRAGW</sequence>
<evidence type="ECO:0000313" key="2">
    <source>
        <dbReference type="EMBL" id="VDO82866.1"/>
    </source>
</evidence>
<keyword evidence="3" id="KW-1185">Reference proteome</keyword>
<reference evidence="2 3" key="2">
    <citation type="submission" date="2018-11" db="EMBL/GenBank/DDBJ databases">
        <authorList>
            <consortium name="Pathogen Informatics"/>
        </authorList>
    </citation>
    <scope>NUCLEOTIDE SEQUENCE [LARGE SCALE GENOMIC DNA]</scope>
</reference>
<evidence type="ECO:0000313" key="4">
    <source>
        <dbReference type="WBParaSite" id="SBAD_0000039201-mRNA-1"/>
    </source>
</evidence>
<accession>A0A183I9T0</accession>
<evidence type="ECO:0000313" key="3">
    <source>
        <dbReference type="Proteomes" id="UP000270296"/>
    </source>
</evidence>
<protein>
    <submittedName>
        <fullName evidence="4">MBF1 domain-containing protein</fullName>
    </submittedName>
</protein>
<dbReference type="EMBL" id="UZAM01000857">
    <property type="protein sequence ID" value="VDO82866.1"/>
    <property type="molecule type" value="Genomic_DNA"/>
</dbReference>
<gene>
    <name evidence="2" type="ORF">SBAD_LOCUS374</name>
</gene>
<dbReference type="Proteomes" id="UP000270296">
    <property type="component" value="Unassembled WGS sequence"/>
</dbReference>
<evidence type="ECO:0000256" key="1">
    <source>
        <dbReference type="SAM" id="MobiDB-lite"/>
    </source>
</evidence>
<proteinExistence type="predicted"/>
<dbReference type="WBParaSite" id="SBAD_0000039201-mRNA-1">
    <property type="protein sequence ID" value="SBAD_0000039201-mRNA-1"/>
    <property type="gene ID" value="SBAD_0000039201"/>
</dbReference>
<feature type="region of interest" description="Disordered" evidence="1">
    <location>
        <begin position="1"/>
        <end position="35"/>
    </location>
</feature>
<organism evidence="4">
    <name type="scientific">Soboliphyme baturini</name>
    <dbReference type="NCBI Taxonomy" id="241478"/>
    <lineage>
        <taxon>Eukaryota</taxon>
        <taxon>Metazoa</taxon>
        <taxon>Ecdysozoa</taxon>
        <taxon>Nematoda</taxon>
        <taxon>Enoplea</taxon>
        <taxon>Dorylaimia</taxon>
        <taxon>Dioctophymatida</taxon>
        <taxon>Dioctophymatoidea</taxon>
        <taxon>Soboliphymatidae</taxon>
        <taxon>Soboliphyme</taxon>
    </lineage>
</organism>
<dbReference type="AlphaFoldDB" id="A0A183I9T0"/>